<protein>
    <submittedName>
        <fullName evidence="2">Uncharacterized protein</fullName>
    </submittedName>
</protein>
<dbReference type="Proteomes" id="UP000660611">
    <property type="component" value="Unassembled WGS sequence"/>
</dbReference>
<keyword evidence="3" id="KW-1185">Reference proteome</keyword>
<sequence length="320" mass="33311">MRRFILSVAAATLLLGLFPGVAAAYTTVHTGSGRPALAFASNRLYAAWTGSTSGTSGKQLIIGWSVDGGQHFTKDNTVVERVPEGEGPALDADGSFGYAVGVYLAWSAANNANTLTVGYTIGNGLKCRTAFTGVRTTRSPALAHDTFGTRWIAWTGTDNRINLARLDSSGCTGAGAPGGMVLRDRVAFAETTAEGPTLGFDDSGADNGLILGWTAGGAINLATATTGSATLTNRSTVTQPVVASSSGGFSLTSHPSDLYIWFHAPDGTVRRGYSQGCRPTCFYVYDYELRAASGVGTATDGFHDTIGYFDPKGKLNVATY</sequence>
<comment type="caution">
    <text evidence="2">The sequence shown here is derived from an EMBL/GenBank/DDBJ whole genome shotgun (WGS) entry which is preliminary data.</text>
</comment>
<evidence type="ECO:0000313" key="2">
    <source>
        <dbReference type="EMBL" id="GIG42279.1"/>
    </source>
</evidence>
<feature type="signal peptide" evidence="1">
    <location>
        <begin position="1"/>
        <end position="24"/>
    </location>
</feature>
<reference evidence="2" key="1">
    <citation type="submission" date="2021-01" db="EMBL/GenBank/DDBJ databases">
        <title>Whole genome shotgun sequence of Dactylosporangium siamense NBRC 106093.</title>
        <authorList>
            <person name="Komaki H."/>
            <person name="Tamura T."/>
        </authorList>
    </citation>
    <scope>NUCLEOTIDE SEQUENCE</scope>
    <source>
        <strain evidence="2">NBRC 106093</strain>
    </source>
</reference>
<dbReference type="RefSeq" id="WP_203844172.1">
    <property type="nucleotide sequence ID" value="NZ_BAAAVW010000005.1"/>
</dbReference>
<gene>
    <name evidence="2" type="ORF">Dsi01nite_003200</name>
</gene>
<evidence type="ECO:0000256" key="1">
    <source>
        <dbReference type="SAM" id="SignalP"/>
    </source>
</evidence>
<proteinExistence type="predicted"/>
<feature type="chain" id="PRO_5037849219" evidence="1">
    <location>
        <begin position="25"/>
        <end position="320"/>
    </location>
</feature>
<accession>A0A919U4M4</accession>
<dbReference type="EMBL" id="BONQ01000010">
    <property type="protein sequence ID" value="GIG42279.1"/>
    <property type="molecule type" value="Genomic_DNA"/>
</dbReference>
<name>A0A919U4M4_9ACTN</name>
<dbReference type="AlphaFoldDB" id="A0A919U4M4"/>
<keyword evidence="1" id="KW-0732">Signal</keyword>
<evidence type="ECO:0000313" key="3">
    <source>
        <dbReference type="Proteomes" id="UP000660611"/>
    </source>
</evidence>
<organism evidence="2 3">
    <name type="scientific">Dactylosporangium siamense</name>
    <dbReference type="NCBI Taxonomy" id="685454"/>
    <lineage>
        <taxon>Bacteria</taxon>
        <taxon>Bacillati</taxon>
        <taxon>Actinomycetota</taxon>
        <taxon>Actinomycetes</taxon>
        <taxon>Micromonosporales</taxon>
        <taxon>Micromonosporaceae</taxon>
        <taxon>Dactylosporangium</taxon>
    </lineage>
</organism>